<evidence type="ECO:0000256" key="7">
    <source>
        <dbReference type="ARBA" id="ARBA00022490"/>
    </source>
</evidence>
<comment type="subunit">
    <text evidence="11">Homodimer.</text>
</comment>
<dbReference type="RefSeq" id="WP_145099002.1">
    <property type="nucleotide sequence ID" value="NZ_CP036274.1"/>
</dbReference>
<dbReference type="NCBIfam" id="TIGR01090">
    <property type="entry name" value="apt"/>
    <property type="match status" value="1"/>
</dbReference>
<dbReference type="NCBIfam" id="NF002636">
    <property type="entry name" value="PRK02304.1-5"/>
    <property type="match status" value="1"/>
</dbReference>
<dbReference type="UniPathway" id="UPA00588">
    <property type="reaction ID" value="UER00646"/>
</dbReference>
<dbReference type="Proteomes" id="UP000315017">
    <property type="component" value="Chromosome"/>
</dbReference>
<evidence type="ECO:0000313" key="13">
    <source>
        <dbReference type="EMBL" id="QDU31598.1"/>
    </source>
</evidence>
<dbReference type="InterPro" id="IPR000836">
    <property type="entry name" value="PRTase_dom"/>
</dbReference>
<dbReference type="NCBIfam" id="NF002634">
    <property type="entry name" value="PRK02304.1-3"/>
    <property type="match status" value="1"/>
</dbReference>
<comment type="function">
    <text evidence="2 11">Catalyzes a salvage reaction resulting in the formation of AMP, that is energically less costly than de novo synthesis.</text>
</comment>
<dbReference type="FunFam" id="3.40.50.2020:FF:000021">
    <property type="entry name" value="Adenine phosphoribosyltransferase"/>
    <property type="match status" value="1"/>
</dbReference>
<dbReference type="GO" id="GO:0006166">
    <property type="term" value="P:purine ribonucleoside salvage"/>
    <property type="evidence" value="ECO:0007669"/>
    <property type="project" value="UniProtKB-UniRule"/>
</dbReference>
<evidence type="ECO:0000256" key="6">
    <source>
        <dbReference type="ARBA" id="ARBA00011893"/>
    </source>
</evidence>
<evidence type="ECO:0000256" key="11">
    <source>
        <dbReference type="HAMAP-Rule" id="MF_00004"/>
    </source>
</evidence>
<dbReference type="GO" id="GO:0044209">
    <property type="term" value="P:AMP salvage"/>
    <property type="evidence" value="ECO:0007669"/>
    <property type="project" value="UniProtKB-UniRule"/>
</dbReference>
<name>A0A517YN00_9BACT</name>
<dbReference type="CDD" id="cd06223">
    <property type="entry name" value="PRTases_typeI"/>
    <property type="match status" value="1"/>
</dbReference>
<dbReference type="SUPFAM" id="SSF53271">
    <property type="entry name" value="PRTase-like"/>
    <property type="match status" value="1"/>
</dbReference>
<evidence type="ECO:0000256" key="1">
    <source>
        <dbReference type="ARBA" id="ARBA00000868"/>
    </source>
</evidence>
<dbReference type="PANTHER" id="PTHR32315">
    <property type="entry name" value="ADENINE PHOSPHORIBOSYLTRANSFERASE"/>
    <property type="match status" value="1"/>
</dbReference>
<evidence type="ECO:0000259" key="12">
    <source>
        <dbReference type="Pfam" id="PF00156"/>
    </source>
</evidence>
<dbReference type="InterPro" id="IPR050054">
    <property type="entry name" value="UPRTase/APRTase"/>
</dbReference>
<comment type="subcellular location">
    <subcellularLocation>
        <location evidence="3 11">Cytoplasm</location>
    </subcellularLocation>
</comment>
<evidence type="ECO:0000256" key="3">
    <source>
        <dbReference type="ARBA" id="ARBA00004496"/>
    </source>
</evidence>
<dbReference type="GO" id="GO:0005737">
    <property type="term" value="C:cytoplasm"/>
    <property type="evidence" value="ECO:0007669"/>
    <property type="project" value="UniProtKB-SubCell"/>
</dbReference>
<gene>
    <name evidence="11 13" type="primary">apt</name>
    <name evidence="13" type="ORF">ETAA8_67580</name>
</gene>
<comment type="catalytic activity">
    <reaction evidence="1 11">
        <text>AMP + diphosphate = 5-phospho-alpha-D-ribose 1-diphosphate + adenine</text>
        <dbReference type="Rhea" id="RHEA:16609"/>
        <dbReference type="ChEBI" id="CHEBI:16708"/>
        <dbReference type="ChEBI" id="CHEBI:33019"/>
        <dbReference type="ChEBI" id="CHEBI:58017"/>
        <dbReference type="ChEBI" id="CHEBI:456215"/>
        <dbReference type="EC" id="2.4.2.7"/>
    </reaction>
</comment>
<evidence type="ECO:0000256" key="2">
    <source>
        <dbReference type="ARBA" id="ARBA00003968"/>
    </source>
</evidence>
<comment type="similarity">
    <text evidence="5 11">Belongs to the purine/pyrimidine phosphoribosyltransferase family.</text>
</comment>
<feature type="domain" description="Phosphoribosyltransferase" evidence="12">
    <location>
        <begin position="36"/>
        <end position="170"/>
    </location>
</feature>
<sequence length="174" mass="18904">MNAAADLKSYIRDIPDFPKPGIMFRDITPLLASAGAFRSAIDRLADQYRDARIDVIVAAEARGFIFAAPLALALGAGFVPIRKPGKLPFDKHSFNYELEYGSDTLEMHVDGLQAGQRVLVIDDLLATGGTVRACAQLVERCGGTIVGCAFAIELLALNGRKIIEPYEVFSLLQY</sequence>
<dbReference type="Pfam" id="PF00156">
    <property type="entry name" value="Pribosyltran"/>
    <property type="match status" value="1"/>
</dbReference>
<evidence type="ECO:0000256" key="5">
    <source>
        <dbReference type="ARBA" id="ARBA00008391"/>
    </source>
</evidence>
<evidence type="ECO:0000256" key="10">
    <source>
        <dbReference type="ARBA" id="ARBA00022726"/>
    </source>
</evidence>
<dbReference type="EMBL" id="CP036274">
    <property type="protein sequence ID" value="QDU31598.1"/>
    <property type="molecule type" value="Genomic_DNA"/>
</dbReference>
<dbReference type="PANTHER" id="PTHR32315:SF3">
    <property type="entry name" value="ADENINE PHOSPHORIBOSYLTRANSFERASE"/>
    <property type="match status" value="1"/>
</dbReference>
<dbReference type="NCBIfam" id="NF002633">
    <property type="entry name" value="PRK02304.1-2"/>
    <property type="match status" value="1"/>
</dbReference>
<evidence type="ECO:0000313" key="14">
    <source>
        <dbReference type="Proteomes" id="UP000315017"/>
    </source>
</evidence>
<keyword evidence="9 11" id="KW-0808">Transferase</keyword>
<dbReference type="OrthoDB" id="9803963at2"/>
<dbReference type="GO" id="GO:0016208">
    <property type="term" value="F:AMP binding"/>
    <property type="evidence" value="ECO:0007669"/>
    <property type="project" value="TreeGrafter"/>
</dbReference>
<keyword evidence="8 11" id="KW-0328">Glycosyltransferase</keyword>
<accession>A0A517YN00</accession>
<dbReference type="GO" id="GO:0006168">
    <property type="term" value="P:adenine salvage"/>
    <property type="evidence" value="ECO:0007669"/>
    <property type="project" value="InterPro"/>
</dbReference>
<dbReference type="GO" id="GO:0003999">
    <property type="term" value="F:adenine phosphoribosyltransferase activity"/>
    <property type="evidence" value="ECO:0007669"/>
    <property type="project" value="UniProtKB-UniRule"/>
</dbReference>
<keyword evidence="10 11" id="KW-0660">Purine salvage</keyword>
<keyword evidence="7 11" id="KW-0963">Cytoplasm</keyword>
<organism evidence="13 14">
    <name type="scientific">Anatilimnocola aggregata</name>
    <dbReference type="NCBI Taxonomy" id="2528021"/>
    <lineage>
        <taxon>Bacteria</taxon>
        <taxon>Pseudomonadati</taxon>
        <taxon>Planctomycetota</taxon>
        <taxon>Planctomycetia</taxon>
        <taxon>Pirellulales</taxon>
        <taxon>Pirellulaceae</taxon>
        <taxon>Anatilimnocola</taxon>
    </lineage>
</organism>
<protein>
    <recommendedName>
        <fullName evidence="6 11">Adenine phosphoribosyltransferase</fullName>
        <shortName evidence="11">APRT</shortName>
        <ecNumber evidence="6 11">2.4.2.7</ecNumber>
    </recommendedName>
</protein>
<comment type="pathway">
    <text evidence="4 11">Purine metabolism; AMP biosynthesis via salvage pathway; AMP from adenine: step 1/1.</text>
</comment>
<dbReference type="InterPro" id="IPR005764">
    <property type="entry name" value="Ade_phspho_trans"/>
</dbReference>
<dbReference type="EC" id="2.4.2.7" evidence="6 11"/>
<reference evidence="13 14" key="1">
    <citation type="submission" date="2019-02" db="EMBL/GenBank/DDBJ databases">
        <title>Deep-cultivation of Planctomycetes and their phenomic and genomic characterization uncovers novel biology.</title>
        <authorList>
            <person name="Wiegand S."/>
            <person name="Jogler M."/>
            <person name="Boedeker C."/>
            <person name="Pinto D."/>
            <person name="Vollmers J."/>
            <person name="Rivas-Marin E."/>
            <person name="Kohn T."/>
            <person name="Peeters S.H."/>
            <person name="Heuer A."/>
            <person name="Rast P."/>
            <person name="Oberbeckmann S."/>
            <person name="Bunk B."/>
            <person name="Jeske O."/>
            <person name="Meyerdierks A."/>
            <person name="Storesund J.E."/>
            <person name="Kallscheuer N."/>
            <person name="Luecker S."/>
            <person name="Lage O.M."/>
            <person name="Pohl T."/>
            <person name="Merkel B.J."/>
            <person name="Hornburger P."/>
            <person name="Mueller R.-W."/>
            <person name="Bruemmer F."/>
            <person name="Labrenz M."/>
            <person name="Spormann A.M."/>
            <person name="Op den Camp H."/>
            <person name="Overmann J."/>
            <person name="Amann R."/>
            <person name="Jetten M.S.M."/>
            <person name="Mascher T."/>
            <person name="Medema M.H."/>
            <person name="Devos D.P."/>
            <person name="Kaster A.-K."/>
            <person name="Ovreas L."/>
            <person name="Rohde M."/>
            <person name="Galperin M.Y."/>
            <person name="Jogler C."/>
        </authorList>
    </citation>
    <scope>NUCLEOTIDE SEQUENCE [LARGE SCALE GENOMIC DNA]</scope>
    <source>
        <strain evidence="13 14">ETA_A8</strain>
    </source>
</reference>
<dbReference type="HAMAP" id="MF_00004">
    <property type="entry name" value="Aden_phosphoribosyltr"/>
    <property type="match status" value="1"/>
</dbReference>
<dbReference type="GO" id="GO:0002055">
    <property type="term" value="F:adenine binding"/>
    <property type="evidence" value="ECO:0007669"/>
    <property type="project" value="TreeGrafter"/>
</dbReference>
<evidence type="ECO:0000256" key="8">
    <source>
        <dbReference type="ARBA" id="ARBA00022676"/>
    </source>
</evidence>
<proteinExistence type="inferred from homology"/>
<keyword evidence="14" id="KW-1185">Reference proteome</keyword>
<evidence type="ECO:0000256" key="9">
    <source>
        <dbReference type="ARBA" id="ARBA00022679"/>
    </source>
</evidence>
<dbReference type="AlphaFoldDB" id="A0A517YN00"/>
<dbReference type="KEGG" id="aagg:ETAA8_67580"/>
<dbReference type="InterPro" id="IPR029057">
    <property type="entry name" value="PRTase-like"/>
</dbReference>
<evidence type="ECO:0000256" key="4">
    <source>
        <dbReference type="ARBA" id="ARBA00004659"/>
    </source>
</evidence>
<dbReference type="Gene3D" id="3.40.50.2020">
    <property type="match status" value="1"/>
</dbReference>